<evidence type="ECO:0000313" key="2">
    <source>
        <dbReference type="EMBL" id="PLR82089.1"/>
    </source>
</evidence>
<dbReference type="Pfam" id="PF06476">
    <property type="entry name" value="DUF1090"/>
    <property type="match status" value="1"/>
</dbReference>
<dbReference type="Proteomes" id="UP000235114">
    <property type="component" value="Unassembled WGS sequence"/>
</dbReference>
<name>A0A2N5GKU0_9BACI</name>
<reference evidence="2 4" key="1">
    <citation type="submission" date="2017-11" db="EMBL/GenBank/DDBJ databases">
        <title>Comparitive Functional Genomics of Dry Heat Resistant strains isolated from the Viking Spacecraft.</title>
        <authorList>
            <person name="Seuylemezian A."/>
            <person name="Cooper K."/>
            <person name="Vaishampayan P."/>
        </authorList>
    </citation>
    <scope>NUCLEOTIDE SEQUENCE [LARGE SCALE GENOMIC DNA]</scope>
    <source>
        <strain evidence="2 4">M4.6</strain>
    </source>
</reference>
<dbReference type="EMBL" id="PGVA01000028">
    <property type="protein sequence ID" value="PLR82089.1"/>
    <property type="molecule type" value="Genomic_DNA"/>
</dbReference>
<evidence type="ECO:0000313" key="5">
    <source>
        <dbReference type="Proteomes" id="UP000235114"/>
    </source>
</evidence>
<accession>A0A2N5GKU0</accession>
<dbReference type="AlphaFoldDB" id="A0A2N5GKU0"/>
<keyword evidence="5" id="KW-1185">Reference proteome</keyword>
<dbReference type="Proteomes" id="UP000234951">
    <property type="component" value="Unassembled WGS sequence"/>
</dbReference>
<reference evidence="3 5" key="2">
    <citation type="submission" date="2017-12" db="EMBL/GenBank/DDBJ databases">
        <title>Comparative Functional Genomics of Dry Heat Resistant strains isolated from the Viking Spacecraft.</title>
        <authorList>
            <person name="Seuylemezian A."/>
            <person name="Cooper K."/>
            <person name="Vaishampayan P."/>
        </authorList>
    </citation>
    <scope>NUCLEOTIDE SEQUENCE [LARGE SCALE GENOMIC DNA]</scope>
    <source>
        <strain evidence="3 5">ATCC 29669</strain>
    </source>
</reference>
<evidence type="ECO:0000313" key="3">
    <source>
        <dbReference type="EMBL" id="PLR98005.1"/>
    </source>
</evidence>
<comment type="caution">
    <text evidence="2">The sequence shown here is derived from an EMBL/GenBank/DDBJ whole genome shotgun (WGS) entry which is preliminary data.</text>
</comment>
<gene>
    <name evidence="2" type="ORF">CU635_13040</name>
    <name evidence="3" type="ORF">CVD25_09300</name>
</gene>
<dbReference type="InterPro" id="IPR009468">
    <property type="entry name" value="DUF1090"/>
</dbReference>
<organism evidence="2 4">
    <name type="scientific">Bacillus canaveralius</name>
    <dbReference type="NCBI Taxonomy" id="1403243"/>
    <lineage>
        <taxon>Bacteria</taxon>
        <taxon>Bacillati</taxon>
        <taxon>Bacillota</taxon>
        <taxon>Bacilli</taxon>
        <taxon>Bacillales</taxon>
        <taxon>Bacillaceae</taxon>
        <taxon>Bacillus</taxon>
    </lineage>
</organism>
<sequence>MKMGCIVNIKVVPVRNNCEGETYMENQRINNRSELNQAVSQTKQSIIQSFQDGVTQAKDDLAQAENAGNPDSIKRRQEQLTEAQNGLSQAQSTFSNTAEKTQ</sequence>
<proteinExistence type="predicted"/>
<evidence type="ECO:0000256" key="1">
    <source>
        <dbReference type="SAM" id="MobiDB-lite"/>
    </source>
</evidence>
<evidence type="ECO:0000313" key="4">
    <source>
        <dbReference type="Proteomes" id="UP000234951"/>
    </source>
</evidence>
<feature type="compositionally biased region" description="Polar residues" evidence="1">
    <location>
        <begin position="80"/>
        <end position="102"/>
    </location>
</feature>
<dbReference type="EMBL" id="PGVD01000025">
    <property type="protein sequence ID" value="PLR98005.1"/>
    <property type="molecule type" value="Genomic_DNA"/>
</dbReference>
<feature type="region of interest" description="Disordered" evidence="1">
    <location>
        <begin position="79"/>
        <end position="102"/>
    </location>
</feature>
<protein>
    <submittedName>
        <fullName evidence="2">Uncharacterized protein</fullName>
    </submittedName>
</protein>